<evidence type="ECO:0000256" key="12">
    <source>
        <dbReference type="RuleBase" id="RU363101"/>
    </source>
</evidence>
<evidence type="ECO:0000313" key="14">
    <source>
        <dbReference type="Proteomes" id="UP000323956"/>
    </source>
</evidence>
<keyword evidence="6 12" id="KW-1003">Cell membrane</keyword>
<evidence type="ECO:0000256" key="6">
    <source>
        <dbReference type="ARBA" id="ARBA00022475"/>
    </source>
</evidence>
<keyword evidence="8 12" id="KW-0812">Transmembrane</keyword>
<feature type="transmembrane region" description="Helical" evidence="12">
    <location>
        <begin position="12"/>
        <end position="31"/>
    </location>
</feature>
<evidence type="ECO:0000256" key="4">
    <source>
        <dbReference type="ARBA" id="ARBA00016461"/>
    </source>
</evidence>
<evidence type="ECO:0000256" key="11">
    <source>
        <dbReference type="ARBA" id="ARBA00023136"/>
    </source>
</evidence>
<dbReference type="Pfam" id="PF04995">
    <property type="entry name" value="CcmD"/>
    <property type="match status" value="1"/>
</dbReference>
<dbReference type="RefSeq" id="WP_149765372.1">
    <property type="nucleotide sequence ID" value="NZ_FTMK01000008.1"/>
</dbReference>
<dbReference type="AlphaFoldDB" id="A0A1N6SYG4"/>
<proteinExistence type="inferred from homology"/>
<keyword evidence="10 12" id="KW-1133">Transmembrane helix</keyword>
<comment type="subcellular location">
    <subcellularLocation>
        <location evidence="2 12">Cell inner membrane</location>
        <topology evidence="2 12">Single-pass membrane protein</topology>
    </subcellularLocation>
</comment>
<dbReference type="Proteomes" id="UP000323956">
    <property type="component" value="Unassembled WGS sequence"/>
</dbReference>
<dbReference type="GO" id="GO:0005886">
    <property type="term" value="C:plasma membrane"/>
    <property type="evidence" value="ECO:0007669"/>
    <property type="project" value="UniProtKB-SubCell"/>
</dbReference>
<dbReference type="GO" id="GO:0015886">
    <property type="term" value="P:heme transport"/>
    <property type="evidence" value="ECO:0007669"/>
    <property type="project" value="InterPro"/>
</dbReference>
<dbReference type="OrthoDB" id="7874534at2"/>
<reference evidence="13 14" key="1">
    <citation type="submission" date="2017-01" db="EMBL/GenBank/DDBJ databases">
        <authorList>
            <person name="Varghese N."/>
            <person name="Submissions S."/>
        </authorList>
    </citation>
    <scope>NUCLEOTIDE SEQUENCE [LARGE SCALE GENOMIC DNA]</scope>
    <source>
        <strain evidence="13 14">ATCC 700171</strain>
    </source>
</reference>
<comment type="function">
    <text evidence="1 12">Required for the export of heme to the periplasm for the biogenesis of c-type cytochromes.</text>
</comment>
<evidence type="ECO:0000256" key="5">
    <source>
        <dbReference type="ARBA" id="ARBA00022448"/>
    </source>
</evidence>
<dbReference type="EMBL" id="FTMK01000008">
    <property type="protein sequence ID" value="SIQ46205.1"/>
    <property type="molecule type" value="Genomic_DNA"/>
</dbReference>
<keyword evidence="11 12" id="KW-0472">Membrane</keyword>
<keyword evidence="7 12" id="KW-0997">Cell inner membrane</keyword>
<evidence type="ECO:0000256" key="2">
    <source>
        <dbReference type="ARBA" id="ARBA00004377"/>
    </source>
</evidence>
<evidence type="ECO:0000256" key="10">
    <source>
        <dbReference type="ARBA" id="ARBA00022989"/>
    </source>
</evidence>
<keyword evidence="5 12" id="KW-0813">Transport</keyword>
<evidence type="ECO:0000256" key="1">
    <source>
        <dbReference type="ARBA" id="ARBA00002442"/>
    </source>
</evidence>
<accession>A0A1N6SYG4</accession>
<organism evidence="13 14">
    <name type="scientific">Paracoccus thiocyanatus</name>
    <dbReference type="NCBI Taxonomy" id="34006"/>
    <lineage>
        <taxon>Bacteria</taxon>
        <taxon>Pseudomonadati</taxon>
        <taxon>Pseudomonadota</taxon>
        <taxon>Alphaproteobacteria</taxon>
        <taxon>Rhodobacterales</taxon>
        <taxon>Paracoccaceae</taxon>
        <taxon>Paracoccus</taxon>
    </lineage>
</organism>
<keyword evidence="9 12" id="KW-0201">Cytochrome c-type biogenesis</keyword>
<dbReference type="GO" id="GO:0017004">
    <property type="term" value="P:cytochrome complex assembly"/>
    <property type="evidence" value="ECO:0007669"/>
    <property type="project" value="UniProtKB-KW"/>
</dbReference>
<sequence>MTELGKYAGTVLAAYGASLVLLAGIVVQTVLANSRARRALQEHERRG</sequence>
<gene>
    <name evidence="13" type="ORF">SAMN05421641_10851</name>
</gene>
<evidence type="ECO:0000313" key="13">
    <source>
        <dbReference type="EMBL" id="SIQ46205.1"/>
    </source>
</evidence>
<dbReference type="NCBIfam" id="TIGR03141">
    <property type="entry name" value="cytochro_ccmD"/>
    <property type="match status" value="1"/>
</dbReference>
<evidence type="ECO:0000256" key="9">
    <source>
        <dbReference type="ARBA" id="ARBA00022748"/>
    </source>
</evidence>
<dbReference type="InterPro" id="IPR007078">
    <property type="entry name" value="Haem_export_protD_CcmD"/>
</dbReference>
<evidence type="ECO:0000256" key="7">
    <source>
        <dbReference type="ARBA" id="ARBA00022519"/>
    </source>
</evidence>
<comment type="similarity">
    <text evidence="3 12">Belongs to the CcmD/CycX/HelD family.</text>
</comment>
<evidence type="ECO:0000256" key="3">
    <source>
        <dbReference type="ARBA" id="ARBA00008741"/>
    </source>
</evidence>
<protein>
    <recommendedName>
        <fullName evidence="4 12">Heme exporter protein D</fullName>
    </recommendedName>
</protein>
<name>A0A1N6SYG4_9RHOB</name>
<evidence type="ECO:0000256" key="8">
    <source>
        <dbReference type="ARBA" id="ARBA00022692"/>
    </source>
</evidence>